<dbReference type="CDD" id="cd11474">
    <property type="entry name" value="SLC5sbd_CHT"/>
    <property type="match status" value="1"/>
</dbReference>
<dbReference type="GO" id="GO:0008292">
    <property type="term" value="P:acetylcholine biosynthetic process"/>
    <property type="evidence" value="ECO:0007669"/>
    <property type="project" value="TreeGrafter"/>
</dbReference>
<evidence type="ECO:0000256" key="21">
    <source>
        <dbReference type="SAM" id="Phobius"/>
    </source>
</evidence>
<reference evidence="22" key="2">
    <citation type="submission" date="2025-08" db="UniProtKB">
        <authorList>
            <consortium name="Ensembl"/>
        </authorList>
    </citation>
    <scope>IDENTIFICATION</scope>
</reference>
<dbReference type="GO" id="GO:0007274">
    <property type="term" value="P:neuromuscular synaptic transmission"/>
    <property type="evidence" value="ECO:0007669"/>
    <property type="project" value="TreeGrafter"/>
</dbReference>
<keyword evidence="11" id="KW-0739">Sodium transport</keyword>
<proteinExistence type="inferred from homology"/>
<evidence type="ECO:0000256" key="7">
    <source>
        <dbReference type="ARBA" id="ARBA00023053"/>
    </source>
</evidence>
<dbReference type="GO" id="GO:0030424">
    <property type="term" value="C:axon"/>
    <property type="evidence" value="ECO:0007669"/>
    <property type="project" value="TreeGrafter"/>
</dbReference>
<evidence type="ECO:0000256" key="8">
    <source>
        <dbReference type="ARBA" id="ARBA00023065"/>
    </source>
</evidence>
<feature type="transmembrane region" description="Helical" evidence="21">
    <location>
        <begin position="271"/>
        <end position="296"/>
    </location>
</feature>
<evidence type="ECO:0000256" key="14">
    <source>
        <dbReference type="ARBA" id="ARBA00056873"/>
    </source>
</evidence>
<evidence type="ECO:0000313" key="23">
    <source>
        <dbReference type="Proteomes" id="UP000694580"/>
    </source>
</evidence>
<dbReference type="PROSITE" id="PS50283">
    <property type="entry name" value="NA_SOLUT_SYMP_3"/>
    <property type="match status" value="1"/>
</dbReference>
<keyword evidence="10" id="KW-0325">Glycoprotein</keyword>
<feature type="transmembrane region" description="Helical" evidence="21">
    <location>
        <begin position="379"/>
        <end position="400"/>
    </location>
</feature>
<feature type="transmembrane region" description="Helical" evidence="21">
    <location>
        <begin position="406"/>
        <end position="428"/>
    </location>
</feature>
<evidence type="ECO:0000313" key="22">
    <source>
        <dbReference type="Ensembl" id="ENSDCDP00010051113.1"/>
    </source>
</evidence>
<keyword evidence="2" id="KW-0813">Transport</keyword>
<feature type="transmembrane region" description="Helical" evidence="21">
    <location>
        <begin position="165"/>
        <end position="184"/>
    </location>
</feature>
<dbReference type="GO" id="GO:0043204">
    <property type="term" value="C:perikaryon"/>
    <property type="evidence" value="ECO:0007669"/>
    <property type="project" value="TreeGrafter"/>
</dbReference>
<dbReference type="InterPro" id="IPR038377">
    <property type="entry name" value="Na/Glc_symporter_sf"/>
</dbReference>
<reference evidence="22" key="3">
    <citation type="submission" date="2025-09" db="UniProtKB">
        <authorList>
            <consortium name="Ensembl"/>
        </authorList>
    </citation>
    <scope>IDENTIFICATION</scope>
</reference>
<gene>
    <name evidence="22" type="primary">SLC5A7</name>
</gene>
<feature type="region of interest" description="Disordered" evidence="20">
    <location>
        <begin position="571"/>
        <end position="590"/>
    </location>
</feature>
<dbReference type="GO" id="GO:0005307">
    <property type="term" value="F:choline:sodium symporter activity"/>
    <property type="evidence" value="ECO:0007669"/>
    <property type="project" value="TreeGrafter"/>
</dbReference>
<protein>
    <recommendedName>
        <fullName evidence="16">High affinity choline transporter 1</fullName>
    </recommendedName>
    <alternativeName>
        <fullName evidence="18">Hemicholinium-3-sensitive choline transporter</fullName>
    </alternativeName>
    <alternativeName>
        <fullName evidence="17">Solute carrier family 5 member 7</fullName>
    </alternativeName>
</protein>
<keyword evidence="9 21" id="KW-0472">Membrane</keyword>
<dbReference type="Gene3D" id="1.20.1730.10">
    <property type="entry name" value="Sodium/glucose cotransporter"/>
    <property type="match status" value="1"/>
</dbReference>
<keyword evidence="23" id="KW-1185">Reference proteome</keyword>
<dbReference type="InterPro" id="IPR001734">
    <property type="entry name" value="Na/solute_symporter"/>
</dbReference>
<name>A0AAY4E0E1_9TELE</name>
<feature type="transmembrane region" description="Helical" evidence="21">
    <location>
        <begin position="333"/>
        <end position="358"/>
    </location>
</feature>
<evidence type="ECO:0000256" key="16">
    <source>
        <dbReference type="ARBA" id="ARBA00067128"/>
    </source>
</evidence>
<accession>A0AAY4E0E1</accession>
<feature type="transmembrane region" description="Helical" evidence="21">
    <location>
        <begin position="191"/>
        <end position="209"/>
    </location>
</feature>
<comment type="subcellular location">
    <subcellularLocation>
        <location evidence="12">Presynaptic cell membrane</location>
        <topology evidence="12">Multi-pass membrane protein</topology>
    </subcellularLocation>
</comment>
<evidence type="ECO:0000256" key="17">
    <source>
        <dbReference type="ARBA" id="ARBA00078602"/>
    </source>
</evidence>
<evidence type="ECO:0000256" key="18">
    <source>
        <dbReference type="ARBA" id="ARBA00083424"/>
    </source>
</evidence>
<evidence type="ECO:0000256" key="11">
    <source>
        <dbReference type="ARBA" id="ARBA00023201"/>
    </source>
</evidence>
<dbReference type="GO" id="GO:0007271">
    <property type="term" value="P:synaptic transmission, cholinergic"/>
    <property type="evidence" value="ECO:0007669"/>
    <property type="project" value="TreeGrafter"/>
</dbReference>
<evidence type="ECO:0000256" key="10">
    <source>
        <dbReference type="ARBA" id="ARBA00023180"/>
    </source>
</evidence>
<dbReference type="Pfam" id="PF00474">
    <property type="entry name" value="SSF"/>
    <property type="match status" value="1"/>
</dbReference>
<evidence type="ECO:0000256" key="6">
    <source>
        <dbReference type="ARBA" id="ARBA00022989"/>
    </source>
</evidence>
<dbReference type="PANTHER" id="PTHR45897">
    <property type="entry name" value="HIGH-AFFINITY CHOLINE TRANSPORTER 1"/>
    <property type="match status" value="1"/>
</dbReference>
<dbReference type="AlphaFoldDB" id="A0AAY4E0E1"/>
<evidence type="ECO:0000256" key="12">
    <source>
        <dbReference type="ARBA" id="ARBA00034107"/>
    </source>
</evidence>
<evidence type="ECO:0000256" key="5">
    <source>
        <dbReference type="ARBA" id="ARBA00022979"/>
    </source>
</evidence>
<feature type="transmembrane region" description="Helical" evidence="21">
    <location>
        <begin position="131"/>
        <end position="159"/>
    </location>
</feature>
<keyword evidence="3 21" id="KW-0812">Transmembrane</keyword>
<keyword evidence="7" id="KW-0915">Sodium</keyword>
<evidence type="ECO:0000256" key="1">
    <source>
        <dbReference type="ARBA" id="ARBA00006434"/>
    </source>
</evidence>
<evidence type="ECO:0000256" key="13">
    <source>
        <dbReference type="ARBA" id="ARBA00052778"/>
    </source>
</evidence>
<feature type="transmembrane region" description="Helical" evidence="21">
    <location>
        <begin position="435"/>
        <end position="451"/>
    </location>
</feature>
<evidence type="ECO:0000256" key="9">
    <source>
        <dbReference type="ARBA" id="ARBA00023136"/>
    </source>
</evidence>
<dbReference type="Proteomes" id="UP000694580">
    <property type="component" value="Chromosome 9"/>
</dbReference>
<keyword evidence="8" id="KW-0406">Ion transport</keyword>
<sequence>MAIHAEGLVAIVIFYVLILFVGIWAAWKNKNSGAAEGSDRSETIMVGGRDIGLFVGGFTMTATWVGGGYINGTAEYVYLPGYGLAWAQAPFGYALSLVVGGLFFAKPMRSKGYVTMLDPFQQIYGQRMGGLLFIPALMGEIFWSAAILSALGATLSVIVDIDINMSVVISALIAIFYTLVGGLYSVAYTDVVQLFCIFLGLWISVPFALSNPAVSDIGVTAVKKVFQAPWLGQINPSDSWMWIDNFCLLMLGGIPWQVYFQRVLSASSATYAQVLSFLAAFGCIVMAVPSVLIGAIGASTDWNQTSYGSLPPVEKDESDMILPIVLQYLCPPYISFFGLGAVSAAVMSSADSSILSASSMFARNIYQLAFRQSASDREIVWVMRITIFVFGALATAMALLTGTVYGLWYLSSDLVYVIIFPQLISVLFVKGTNTYGSVAAYVFGLLLRIGGGEPYLKLPPFIYYPGWYQDKKVHHLTQEIEYVIVQKFPFKTVSMLASFLSNVAFSYLAKYLFESGTLSPKYDFLEAVLSKDSKEIMDRTTLVNNDNIVLSEMAPVRAHLGTSMAGTFTNEEALSDEGDTSVTTGQEPQL</sequence>
<dbReference type="Ensembl" id="ENSDCDT00010061557.1">
    <property type="protein sequence ID" value="ENSDCDP00010051113.1"/>
    <property type="gene ID" value="ENSDCDG00010030156.1"/>
</dbReference>
<keyword evidence="6 21" id="KW-1133">Transmembrane helix</keyword>
<comment type="function">
    <text evidence="14">High-affinity Na(+)-coupled choline transmembrane symporter. Functions as an electrogenic, voltage-dependent transporter with variable charge/choline stoichiometry. Choline uptake and choline-induced current is also Cl(-)-dependent where Cl(-) is likely a regulatory ion rather than cotransported ion. Plays a critical role in acetylcholine (ACh) synthesis by taking up the substrate choline from the synaptic cleft into the presynaptic nerve terminals after neurotransmitter release. SLC5A7/CHT1-mediated choline high-affinity transport in cholinergic neurons is the rate-limiting step for production of ACh, thereby facilitating communication by subsequent action potentials. Localized predominantly in presynaptic terminal intracellular organelles, and translocated to the plasma membrane in active form in response to neuronal activity.</text>
</comment>
<evidence type="ECO:0000256" key="20">
    <source>
        <dbReference type="SAM" id="MobiDB-lite"/>
    </source>
</evidence>
<keyword evidence="4" id="KW-0769">Symport</keyword>
<feature type="transmembrane region" description="Helical" evidence="21">
    <location>
        <begin position="239"/>
        <end position="259"/>
    </location>
</feature>
<evidence type="ECO:0000256" key="2">
    <source>
        <dbReference type="ARBA" id="ARBA00022448"/>
    </source>
</evidence>
<dbReference type="PANTHER" id="PTHR45897:SF2">
    <property type="entry name" value="HIGH AFFINITY CHOLINE TRANSPORTER 1"/>
    <property type="match status" value="1"/>
</dbReference>
<feature type="transmembrane region" description="Helical" evidence="21">
    <location>
        <begin position="7"/>
        <end position="27"/>
    </location>
</feature>
<evidence type="ECO:0000256" key="3">
    <source>
        <dbReference type="ARBA" id="ARBA00022692"/>
    </source>
</evidence>
<feature type="compositionally biased region" description="Polar residues" evidence="20">
    <location>
        <begin position="580"/>
        <end position="590"/>
    </location>
</feature>
<reference evidence="22 23" key="1">
    <citation type="submission" date="2020-06" db="EMBL/GenBank/DDBJ databases">
        <authorList>
            <consortium name="Wellcome Sanger Institute Data Sharing"/>
        </authorList>
    </citation>
    <scope>NUCLEOTIDE SEQUENCE [LARGE SCALE GENOMIC DNA]</scope>
</reference>
<dbReference type="GO" id="GO:0030425">
    <property type="term" value="C:dendrite"/>
    <property type="evidence" value="ECO:0007669"/>
    <property type="project" value="TreeGrafter"/>
</dbReference>
<dbReference type="GO" id="GO:0042734">
    <property type="term" value="C:presynaptic membrane"/>
    <property type="evidence" value="ECO:0007669"/>
    <property type="project" value="UniProtKB-SubCell"/>
</dbReference>
<comment type="similarity">
    <text evidence="1 19">Belongs to the sodium:solute symporter (SSF) (TC 2.A.21) family.</text>
</comment>
<dbReference type="GeneTree" id="ENSGT00690000101915"/>
<dbReference type="InterPro" id="IPR052244">
    <property type="entry name" value="Choline_transporter"/>
</dbReference>
<comment type="catalytic activity">
    <reaction evidence="13">
        <text>choline(out) + n Na(+)(out) = choline(in) + n Na(+)(in)</text>
        <dbReference type="Rhea" id="RHEA:76443"/>
        <dbReference type="ChEBI" id="CHEBI:15354"/>
        <dbReference type="ChEBI" id="CHEBI:29101"/>
    </reaction>
</comment>
<comment type="subunit">
    <text evidence="15">Homooligomerizes at cell surface. Interacts with SEC14L1; may regulate SLC5A7.</text>
</comment>
<evidence type="ECO:0000256" key="4">
    <source>
        <dbReference type="ARBA" id="ARBA00022847"/>
    </source>
</evidence>
<feature type="transmembrane region" description="Helical" evidence="21">
    <location>
        <begin position="85"/>
        <end position="105"/>
    </location>
</feature>
<dbReference type="FunFam" id="1.20.1730.10:FF:000008">
    <property type="entry name" value="High affinity choline transporter 1"/>
    <property type="match status" value="1"/>
</dbReference>
<evidence type="ECO:0000256" key="19">
    <source>
        <dbReference type="RuleBase" id="RU362091"/>
    </source>
</evidence>
<keyword evidence="5" id="KW-0530">Neurotransmitter biosynthesis</keyword>
<evidence type="ECO:0000256" key="15">
    <source>
        <dbReference type="ARBA" id="ARBA00065855"/>
    </source>
</evidence>
<organism evidence="22 23">
    <name type="scientific">Denticeps clupeoides</name>
    <name type="common">denticle herring</name>
    <dbReference type="NCBI Taxonomy" id="299321"/>
    <lineage>
        <taxon>Eukaryota</taxon>
        <taxon>Metazoa</taxon>
        <taxon>Chordata</taxon>
        <taxon>Craniata</taxon>
        <taxon>Vertebrata</taxon>
        <taxon>Euteleostomi</taxon>
        <taxon>Actinopterygii</taxon>
        <taxon>Neopterygii</taxon>
        <taxon>Teleostei</taxon>
        <taxon>Clupei</taxon>
        <taxon>Clupeiformes</taxon>
        <taxon>Denticipitoidei</taxon>
        <taxon>Denticipitidae</taxon>
        <taxon>Denticeps</taxon>
    </lineage>
</organism>